<feature type="compositionally biased region" description="Basic and acidic residues" evidence="1">
    <location>
        <begin position="322"/>
        <end position="341"/>
    </location>
</feature>
<evidence type="ECO:0000256" key="1">
    <source>
        <dbReference type="SAM" id="MobiDB-lite"/>
    </source>
</evidence>
<gene>
    <name evidence="3" type="ORF">J2N86_02885</name>
</gene>
<dbReference type="SUPFAM" id="SSF48366">
    <property type="entry name" value="Ras GEF"/>
    <property type="match status" value="1"/>
</dbReference>
<proteinExistence type="predicted"/>
<name>A0ABY4Y9G7_9GAMM</name>
<feature type="domain" description="Ras-GEF" evidence="2">
    <location>
        <begin position="107"/>
        <end position="241"/>
    </location>
</feature>
<sequence length="405" mass="46533">MAINPISTIVNWFRGTNTTLRSFSNWYQENNSFLDTPLASQEWDKQISKVRVRKALATSTEKTVLCQQVETRLAQDYADLLDIQLRSAFQKLEVNDIANPVGFSDISHGSINMQNYFQCYNVMDKFIEADITGHAKRATKLHAFERWVEVANILLNQHQNYEAFTLVMLRLSVVETDLKNLVGLADSSRDTYDALRVYISPLGNFKQLRKHMEDNNDPKVLRPSFLLSKDILFLNETLGKHKNLKSSEIKTTHESYENIKKKEEILAQFVATQSTEVKKQPSHLQVTYKILEEQYLAQAELQQRNDRLANENAKPTTRPRRNSADAELPKKKTEPMVEEKGHKRQRSKSLDSGLAPKPEVTAPKETKKHSNSKVGLTFWQQPGGTELDRMTEIHREFIRILGMGV</sequence>
<reference evidence="3" key="1">
    <citation type="submission" date="2021-03" db="EMBL/GenBank/DDBJ databases">
        <title>Legionella lytica PCM 2298.</title>
        <authorList>
            <person name="Koper P."/>
        </authorList>
    </citation>
    <scope>NUCLEOTIDE SEQUENCE</scope>
    <source>
        <strain evidence="3">PCM 2298</strain>
    </source>
</reference>
<dbReference type="InterPro" id="IPR001895">
    <property type="entry name" value="RASGEF_cat_dom"/>
</dbReference>
<dbReference type="Gene3D" id="1.10.840.10">
    <property type="entry name" value="Ras guanine-nucleotide exchange factors catalytic domain"/>
    <property type="match status" value="1"/>
</dbReference>
<evidence type="ECO:0000313" key="4">
    <source>
        <dbReference type="Proteomes" id="UP001057474"/>
    </source>
</evidence>
<evidence type="ECO:0000313" key="3">
    <source>
        <dbReference type="EMBL" id="USQ14293.1"/>
    </source>
</evidence>
<evidence type="ECO:0000259" key="2">
    <source>
        <dbReference type="Pfam" id="PF00617"/>
    </source>
</evidence>
<feature type="region of interest" description="Disordered" evidence="1">
    <location>
        <begin position="307"/>
        <end position="377"/>
    </location>
</feature>
<dbReference type="InterPro" id="IPR023578">
    <property type="entry name" value="Ras_GEF_dom_sf"/>
</dbReference>
<keyword evidence="4" id="KW-1185">Reference proteome</keyword>
<dbReference type="EMBL" id="CP071527">
    <property type="protein sequence ID" value="USQ14293.1"/>
    <property type="molecule type" value="Genomic_DNA"/>
</dbReference>
<dbReference type="Pfam" id="PF00617">
    <property type="entry name" value="RasGEF"/>
    <property type="match status" value="1"/>
</dbReference>
<organism evidence="3 4">
    <name type="scientific">Legionella lytica</name>
    <dbReference type="NCBI Taxonomy" id="96232"/>
    <lineage>
        <taxon>Bacteria</taxon>
        <taxon>Pseudomonadati</taxon>
        <taxon>Pseudomonadota</taxon>
        <taxon>Gammaproteobacteria</taxon>
        <taxon>Legionellales</taxon>
        <taxon>Legionellaceae</taxon>
        <taxon>Legionella</taxon>
    </lineage>
</organism>
<dbReference type="Proteomes" id="UP001057474">
    <property type="component" value="Chromosome"/>
</dbReference>
<accession>A0ABY4Y9G7</accession>
<dbReference type="RefSeq" id="WP_252580869.1">
    <property type="nucleotide sequence ID" value="NZ_CP071527.1"/>
</dbReference>
<protein>
    <recommendedName>
        <fullName evidence="2">Ras-GEF domain-containing protein</fullName>
    </recommendedName>
</protein>
<dbReference type="InterPro" id="IPR036964">
    <property type="entry name" value="RASGEF_cat_dom_sf"/>
</dbReference>